<accession>A0A2D2D5W5</accession>
<gene>
    <name evidence="2" type="ORF">CQW49_04820</name>
</gene>
<evidence type="ECO:0008006" key="4">
    <source>
        <dbReference type="Google" id="ProtNLM"/>
    </source>
</evidence>
<dbReference type="RefSeq" id="WP_003610705.1">
    <property type="nucleotide sequence ID" value="NZ_ADVE02000001.1"/>
</dbReference>
<reference evidence="3" key="1">
    <citation type="submission" date="2017-10" db="EMBL/GenBank/DDBJ databases">
        <title>Completed PacBio SMRT sequence of Methylosinus trichosporium OB3b reveals presence of a third large plasmid.</title>
        <authorList>
            <person name="Charles T.C."/>
            <person name="Lynch M.D.J."/>
            <person name="Heil J.R."/>
            <person name="Cheng J."/>
        </authorList>
    </citation>
    <scope>NUCLEOTIDE SEQUENCE [LARGE SCALE GENOMIC DNA]</scope>
    <source>
        <strain evidence="3">OB3b</strain>
    </source>
</reference>
<sequence length="247" mass="26761">MKKSICIVALLTFAAPGWTATKTLKRTIDETQLQGYVATPPTGWAPTAFIYGAATPTGSANPAVYAISNRMFLRNAFNPYAPPPTTPPPLAGLTLISLSRYALTRENLPDAVQITASDCVFSAYGVSKVCPYLYTAARPAAALPGGLVVLVMKPVVYRNGAYLKYWEYVFDPSAVGADRWRLVQDGLSDTPMVNLFVDEAADNVSGARGRASEVNIPGQTFKVADVNWYLFKRQSPTVVQVYQIAPK</sequence>
<keyword evidence="1" id="KW-0732">Signal</keyword>
<evidence type="ECO:0000313" key="2">
    <source>
        <dbReference type="EMBL" id="ATQ70229.1"/>
    </source>
</evidence>
<feature type="signal peptide" evidence="1">
    <location>
        <begin position="1"/>
        <end position="19"/>
    </location>
</feature>
<dbReference type="AlphaFoldDB" id="A0A2D2D5W5"/>
<evidence type="ECO:0000313" key="3">
    <source>
        <dbReference type="Proteomes" id="UP000230709"/>
    </source>
</evidence>
<evidence type="ECO:0000256" key="1">
    <source>
        <dbReference type="SAM" id="SignalP"/>
    </source>
</evidence>
<proteinExistence type="predicted"/>
<dbReference type="EMBL" id="CP023737">
    <property type="protein sequence ID" value="ATQ70229.1"/>
    <property type="molecule type" value="Genomic_DNA"/>
</dbReference>
<organism evidence="2 3">
    <name type="scientific">Methylosinus trichosporium (strain ATCC 35070 / NCIMB 11131 / UNIQEM 75 / OB3b)</name>
    <dbReference type="NCBI Taxonomy" id="595536"/>
    <lineage>
        <taxon>Bacteria</taxon>
        <taxon>Pseudomonadati</taxon>
        <taxon>Pseudomonadota</taxon>
        <taxon>Alphaproteobacteria</taxon>
        <taxon>Hyphomicrobiales</taxon>
        <taxon>Methylocystaceae</taxon>
        <taxon>Methylosinus</taxon>
    </lineage>
</organism>
<feature type="chain" id="PRO_5013588387" description="DUF1329 domain-containing protein" evidence="1">
    <location>
        <begin position="20"/>
        <end position="247"/>
    </location>
</feature>
<name>A0A2D2D5W5_METT3</name>
<dbReference type="KEGG" id="mtw:CQW49_04820"/>
<protein>
    <recommendedName>
        <fullName evidence="4">DUF1329 domain-containing protein</fullName>
    </recommendedName>
</protein>
<dbReference type="STRING" id="595536.GCA_000178815_04196"/>
<keyword evidence="3" id="KW-1185">Reference proteome</keyword>
<dbReference type="Proteomes" id="UP000230709">
    <property type="component" value="Chromosome"/>
</dbReference>